<dbReference type="AlphaFoldDB" id="V6JEV1"/>
<evidence type="ECO:0000313" key="2">
    <source>
        <dbReference type="Proteomes" id="UP000017984"/>
    </source>
</evidence>
<evidence type="ECO:0008006" key="3">
    <source>
        <dbReference type="Google" id="ProtNLM"/>
    </source>
</evidence>
<proteinExistence type="predicted"/>
<organism evidence="1 2">
    <name type="scientific">Streptomyces roseochromogenus subsp. oscitans DS 12.976</name>
    <dbReference type="NCBI Taxonomy" id="1352936"/>
    <lineage>
        <taxon>Bacteria</taxon>
        <taxon>Bacillati</taxon>
        <taxon>Actinomycetota</taxon>
        <taxon>Actinomycetes</taxon>
        <taxon>Kitasatosporales</taxon>
        <taxon>Streptomycetaceae</taxon>
        <taxon>Streptomyces</taxon>
    </lineage>
</organism>
<evidence type="ECO:0000313" key="1">
    <source>
        <dbReference type="EMBL" id="EST18218.1"/>
    </source>
</evidence>
<dbReference type="HOGENOM" id="CLU_135503_0_0_11"/>
<comment type="caution">
    <text evidence="1">The sequence shown here is derived from an EMBL/GenBank/DDBJ whole genome shotgun (WGS) entry which is preliminary data.</text>
</comment>
<dbReference type="EMBL" id="AWQX01000395">
    <property type="protein sequence ID" value="EST18218.1"/>
    <property type="molecule type" value="Genomic_DNA"/>
</dbReference>
<dbReference type="PATRIC" id="fig|1352936.5.peg.9448"/>
<gene>
    <name evidence="1" type="ORF">M878_45425</name>
</gene>
<accession>V6JEV1</accession>
<keyword evidence="2" id="KW-1185">Reference proteome</keyword>
<dbReference type="RefSeq" id="WP_023553962.1">
    <property type="nucleotide sequence ID" value="NZ_CM002285.1"/>
</dbReference>
<protein>
    <recommendedName>
        <fullName evidence="3">Transposase</fullName>
    </recommendedName>
</protein>
<dbReference type="Proteomes" id="UP000017984">
    <property type="component" value="Chromosome"/>
</dbReference>
<reference evidence="1 2" key="1">
    <citation type="journal article" date="2014" name="Genome Announc.">
        <title>Draft Genome Sequence of Streptomyces roseochromogenes subsp. oscitans DS 12.976, Producer of the Aminocoumarin Antibiotic Clorobiocin.</title>
        <authorList>
            <person name="Ruckert C."/>
            <person name="Kalinowski J."/>
            <person name="Heide L."/>
            <person name="Apel A.K."/>
        </authorList>
    </citation>
    <scope>NUCLEOTIDE SEQUENCE [LARGE SCALE GENOMIC DNA]</scope>
    <source>
        <strain evidence="1 2">DS 12.976</strain>
    </source>
</reference>
<dbReference type="Pfam" id="PF19776">
    <property type="entry name" value="DUF6262"/>
    <property type="match status" value="1"/>
</dbReference>
<dbReference type="InterPro" id="IPR046229">
    <property type="entry name" value="TnpC-like"/>
</dbReference>
<name>V6JEV1_STRRC</name>
<sequence>MRADNSAHLVTSAQRRHELTRAKTIKTLRELDTAGTPVTFEIVAGHAGVSRSWLYTQRDIRAEIERLRSLNRRALPPTTPARQRGTEASLTRRLEIALARNRDLTNDNQRLCRQFARALGQLRAAGLPVADEGAAVPRHSSITIGPC</sequence>